<keyword evidence="2" id="KW-0547">Nucleotide-binding</keyword>
<dbReference type="SUPFAM" id="SSF52402">
    <property type="entry name" value="Adenine nucleotide alpha hydrolases-like"/>
    <property type="match status" value="1"/>
</dbReference>
<dbReference type="RefSeq" id="WP_147890816.1">
    <property type="nucleotide sequence ID" value="NZ_VRTS01000002.1"/>
</dbReference>
<protein>
    <submittedName>
        <fullName evidence="2">ATP-binding protein</fullName>
    </submittedName>
</protein>
<name>A0A5C8KU08_9GAMM</name>
<keyword evidence="2" id="KW-0067">ATP-binding</keyword>
<sequence length="225" mass="24728">MVKTPILLSWSGGKDAAWALHRLRWSEGFEVVGLLTTVTEGLERVAMHGIRRDVLQAQAEAMDLPLVEARQPRHPDNSTYEAAMGAALAQAEGRWPGLRHVAFGDLFLADVRAFRDAMLARQGWLGAYPLWDSDTAALAQEMQLGGLKARLCCVDTEQLDAGFAGREWDAGLLDALPEGVDPCGERGEFHTCVHDGPMFKAPLHLVEGETVLRDERFAFTDFTLG</sequence>
<comment type="caution">
    <text evidence="2">The sequence shown here is derived from an EMBL/GenBank/DDBJ whole genome shotgun (WGS) entry which is preliminary data.</text>
</comment>
<dbReference type="OrthoDB" id="3572539at2"/>
<accession>A0A5C8KU08</accession>
<dbReference type="AlphaFoldDB" id="A0A5C8KU08"/>
<dbReference type="Proteomes" id="UP000321248">
    <property type="component" value="Unassembled WGS sequence"/>
</dbReference>
<dbReference type="Gene3D" id="3.40.50.620">
    <property type="entry name" value="HUPs"/>
    <property type="match status" value="1"/>
</dbReference>
<evidence type="ECO:0000313" key="3">
    <source>
        <dbReference type="Proteomes" id="UP000321248"/>
    </source>
</evidence>
<evidence type="ECO:0000259" key="1">
    <source>
        <dbReference type="Pfam" id="PF01902"/>
    </source>
</evidence>
<dbReference type="Pfam" id="PF01902">
    <property type="entry name" value="Diphthami_syn_2"/>
    <property type="match status" value="1"/>
</dbReference>
<dbReference type="InterPro" id="IPR002761">
    <property type="entry name" value="Diphthami_syn_dom"/>
</dbReference>
<organism evidence="2 3">
    <name type="scientific">Alkalisalibacterium limincola</name>
    <dbReference type="NCBI Taxonomy" id="2699169"/>
    <lineage>
        <taxon>Bacteria</taxon>
        <taxon>Pseudomonadati</taxon>
        <taxon>Pseudomonadota</taxon>
        <taxon>Gammaproteobacteria</taxon>
        <taxon>Lysobacterales</taxon>
        <taxon>Lysobacteraceae</taxon>
        <taxon>Alkalisalibacterium</taxon>
    </lineage>
</organism>
<dbReference type="InterPro" id="IPR014729">
    <property type="entry name" value="Rossmann-like_a/b/a_fold"/>
</dbReference>
<evidence type="ECO:0000313" key="2">
    <source>
        <dbReference type="EMBL" id="TXK64896.1"/>
    </source>
</evidence>
<proteinExistence type="predicted"/>
<reference evidence="2 3" key="1">
    <citation type="submission" date="2019-08" db="EMBL/GenBank/DDBJ databases">
        <authorList>
            <person name="Karlyshev A.V."/>
        </authorList>
    </citation>
    <scope>NUCLEOTIDE SEQUENCE [LARGE SCALE GENOMIC DNA]</scope>
    <source>
        <strain evidence="2 3">Alg18-2.2</strain>
    </source>
</reference>
<keyword evidence="3" id="KW-1185">Reference proteome</keyword>
<feature type="domain" description="Diphthamide synthase" evidence="1">
    <location>
        <begin position="10"/>
        <end position="211"/>
    </location>
</feature>
<gene>
    <name evidence="2" type="ORF">FU658_03435</name>
</gene>
<dbReference type="GO" id="GO:0005524">
    <property type="term" value="F:ATP binding"/>
    <property type="evidence" value="ECO:0007669"/>
    <property type="project" value="UniProtKB-KW"/>
</dbReference>
<dbReference type="EMBL" id="VRTS01000002">
    <property type="protein sequence ID" value="TXK64896.1"/>
    <property type="molecule type" value="Genomic_DNA"/>
</dbReference>
<dbReference type="Gene3D" id="3.90.1490.10">
    <property type="entry name" value="putative n-type atp pyrophosphatase, domain 2"/>
    <property type="match status" value="1"/>
</dbReference>